<feature type="coiled-coil region" evidence="5">
    <location>
        <begin position="668"/>
        <end position="705"/>
    </location>
</feature>
<evidence type="ECO:0000256" key="6">
    <source>
        <dbReference type="SAM" id="MobiDB-lite"/>
    </source>
</evidence>
<evidence type="ECO:0000313" key="10">
    <source>
        <dbReference type="Proteomes" id="UP000317494"/>
    </source>
</evidence>
<evidence type="ECO:0000313" key="9">
    <source>
        <dbReference type="EMBL" id="TPX44280.1"/>
    </source>
</evidence>
<keyword evidence="3 4" id="KW-0505">Motor protein</keyword>
<evidence type="ECO:0000256" key="1">
    <source>
        <dbReference type="ARBA" id="ARBA00022741"/>
    </source>
</evidence>
<dbReference type="InterPro" id="IPR036961">
    <property type="entry name" value="Kinesin_motor_dom_sf"/>
</dbReference>
<dbReference type="GO" id="GO:0008017">
    <property type="term" value="F:microtubule binding"/>
    <property type="evidence" value="ECO:0007669"/>
    <property type="project" value="InterPro"/>
</dbReference>
<evidence type="ECO:0000256" key="3">
    <source>
        <dbReference type="PROSITE-ProRule" id="PRU00283"/>
    </source>
</evidence>
<sequence length="864" mass="95129">MAAYVCNGDLDAASTIRIYARVKPPRSHAKLDAQTKRYWIDASAPAAHDDPALPRIAFFLPRSEAQGLINHSKENYEFAFDKIFDTTTTQEEVFDIVAKDTVLSVLDGYNGTIFAYGQTGSGKTFTVTGGAEKYSDRGLIPRTLQFIFKEAQKRPGNHYEIAISYLEIYNETGYDLLDNTRDPRKLEDLPRVTLQEDVDERIHLRGLSALQAANEEEALNLLFVGDTNRMIAETPSNPASSRSHCLFIVSITCKVQGQDTIRKSKLHLVDLAGSERVCRTQIGGNLLKEAKYINLSLHYLEQVIVALHEKSLGKRSHIPYRNSFMTSVLRDSLGGNCKTCMVATVAIEDPLIEESISTCRFAQRVALVSNNAQINEEVDPQMIITRLKREITRLKAELALTRGGGDHSEEDLPTYEKDRVRQAVDDFLADGSADASLVFGDFKRIQEAYKILKERTKGTIISQATTPAAKPNKETPPTQVERLAERLVDSTTSAEIDKLKMMLAHRNNEIAVLVTTLNDYKVKFGAVVPSTSSPVEAFPPQSHLVSVKPQGAQPSSMSNSVTSSTITGPSTSSSVSMHQKPSGEQTNPPSPTPGTSADKTRALDIFTQSYPSASWIEGAKATLKSKYAEAKALGEFANGLRNDVRTIKTKLADESTLRMSESDLQALRDQLSDKVAKYKSSYQNLKDMKIEIEHSQHLLEQARLRLQRDFEHWYLTVYLPTEPSAGDSCTLSTGTLKIEPTAHFEAVLTRFDSGKDVSGSTAFRPVVSSAAPAPTPSKPTQIPAIPEPSRTPPQQSYASLPFRSSYMSPTPPYTPLYTSSNPSLPSYAGSPSVLPFSPPSLLGKVGEDIRAFYTARDALMRSGK</sequence>
<feature type="region of interest" description="Disordered" evidence="6">
    <location>
        <begin position="767"/>
        <end position="801"/>
    </location>
</feature>
<dbReference type="Pfam" id="PF00225">
    <property type="entry name" value="Kinesin"/>
    <property type="match status" value="1"/>
</dbReference>
<keyword evidence="1 3" id="KW-0547">Nucleotide-binding</keyword>
<feature type="region of interest" description="Disordered" evidence="6">
    <location>
        <begin position="531"/>
        <end position="598"/>
    </location>
</feature>
<dbReference type="GO" id="GO:0007018">
    <property type="term" value="P:microtubule-based movement"/>
    <property type="evidence" value="ECO:0007669"/>
    <property type="project" value="InterPro"/>
</dbReference>
<dbReference type="GO" id="GO:0003777">
    <property type="term" value="F:microtubule motor activity"/>
    <property type="evidence" value="ECO:0007669"/>
    <property type="project" value="InterPro"/>
</dbReference>
<dbReference type="InterPro" id="IPR019821">
    <property type="entry name" value="Kinesin_motor_CS"/>
</dbReference>
<keyword evidence="5" id="KW-0175">Coiled coil</keyword>
<feature type="binding site" evidence="3">
    <location>
        <begin position="117"/>
        <end position="124"/>
    </location>
    <ligand>
        <name>ATP</name>
        <dbReference type="ChEBI" id="CHEBI:30616"/>
    </ligand>
</feature>
<feature type="compositionally biased region" description="Polar residues" evidence="6">
    <location>
        <begin position="577"/>
        <end position="597"/>
    </location>
</feature>
<gene>
    <name evidence="9" type="ORF">SeLEV6574_g04588</name>
    <name evidence="8" type="ORF">SeMB42_g07223</name>
</gene>
<dbReference type="InterPro" id="IPR027640">
    <property type="entry name" value="Kinesin-like_fam"/>
</dbReference>
<dbReference type="PROSITE" id="PS50067">
    <property type="entry name" value="KINESIN_MOTOR_2"/>
    <property type="match status" value="1"/>
</dbReference>
<feature type="compositionally biased region" description="Low complexity" evidence="6">
    <location>
        <begin position="555"/>
        <end position="576"/>
    </location>
</feature>
<dbReference type="STRING" id="286115.A0A507CB37"/>
<comment type="caution">
    <text evidence="8">The sequence shown here is derived from an EMBL/GenBank/DDBJ whole genome shotgun (WGS) entry which is preliminary data.</text>
</comment>
<evidence type="ECO:0000313" key="11">
    <source>
        <dbReference type="Proteomes" id="UP000320475"/>
    </source>
</evidence>
<dbReference type="PANTHER" id="PTHR47968">
    <property type="entry name" value="CENTROMERE PROTEIN E"/>
    <property type="match status" value="1"/>
</dbReference>
<evidence type="ECO:0000256" key="2">
    <source>
        <dbReference type="ARBA" id="ARBA00022840"/>
    </source>
</evidence>
<dbReference type="InterPro" id="IPR001752">
    <property type="entry name" value="Kinesin_motor_dom"/>
</dbReference>
<dbReference type="InterPro" id="IPR027417">
    <property type="entry name" value="P-loop_NTPase"/>
</dbReference>
<name>A0A507CB37_9FUNG</name>
<dbReference type="SMART" id="SM00129">
    <property type="entry name" value="KISc"/>
    <property type="match status" value="1"/>
</dbReference>
<dbReference type="SUPFAM" id="SSF52540">
    <property type="entry name" value="P-loop containing nucleoside triphosphate hydrolases"/>
    <property type="match status" value="1"/>
</dbReference>
<keyword evidence="2 3" id="KW-0067">ATP-binding</keyword>
<dbReference type="GO" id="GO:0005524">
    <property type="term" value="F:ATP binding"/>
    <property type="evidence" value="ECO:0007669"/>
    <property type="project" value="UniProtKB-UniRule"/>
</dbReference>
<dbReference type="GO" id="GO:0005874">
    <property type="term" value="C:microtubule"/>
    <property type="evidence" value="ECO:0007669"/>
    <property type="project" value="UniProtKB-KW"/>
</dbReference>
<keyword evidence="10" id="KW-1185">Reference proteome</keyword>
<dbReference type="Proteomes" id="UP000320475">
    <property type="component" value="Unassembled WGS sequence"/>
</dbReference>
<evidence type="ECO:0000256" key="5">
    <source>
        <dbReference type="SAM" id="Coils"/>
    </source>
</evidence>
<dbReference type="Pfam" id="PF23735">
    <property type="entry name" value="KIF9"/>
    <property type="match status" value="1"/>
</dbReference>
<dbReference type="Gene3D" id="3.40.850.10">
    <property type="entry name" value="Kinesin motor domain"/>
    <property type="match status" value="1"/>
</dbReference>
<proteinExistence type="inferred from homology"/>
<dbReference type="VEuPathDB" id="FungiDB:SeMB42_g07223"/>
<keyword evidence="4" id="KW-0493">Microtubule</keyword>
<evidence type="ECO:0000259" key="7">
    <source>
        <dbReference type="PROSITE" id="PS50067"/>
    </source>
</evidence>
<dbReference type="PRINTS" id="PR00380">
    <property type="entry name" value="KINESINHEAVY"/>
</dbReference>
<accession>A0A507CB37</accession>
<dbReference type="InterPro" id="IPR056524">
    <property type="entry name" value="KIF6/9_C"/>
</dbReference>
<dbReference type="EMBL" id="QEAN01000481">
    <property type="protein sequence ID" value="TPX35164.1"/>
    <property type="molecule type" value="Genomic_DNA"/>
</dbReference>
<feature type="domain" description="Kinesin motor" evidence="7">
    <location>
        <begin position="15"/>
        <end position="368"/>
    </location>
</feature>
<evidence type="ECO:0000313" key="8">
    <source>
        <dbReference type="EMBL" id="TPX35164.1"/>
    </source>
</evidence>
<dbReference type="EMBL" id="QEAM01000189">
    <property type="protein sequence ID" value="TPX44280.1"/>
    <property type="molecule type" value="Genomic_DNA"/>
</dbReference>
<reference evidence="10 11" key="1">
    <citation type="journal article" date="2019" name="Sci. Rep.">
        <title>Comparative genomics of chytrid fungi reveal insights into the obligate biotrophic and pathogenic lifestyle of Synchytrium endobioticum.</title>
        <authorList>
            <person name="van de Vossenberg B.T.L.H."/>
            <person name="Warris S."/>
            <person name="Nguyen H.D.T."/>
            <person name="van Gent-Pelzer M.P.E."/>
            <person name="Joly D.L."/>
            <person name="van de Geest H.C."/>
            <person name="Bonants P.J.M."/>
            <person name="Smith D.S."/>
            <person name="Levesque C.A."/>
            <person name="van der Lee T.A.J."/>
        </authorList>
    </citation>
    <scope>NUCLEOTIDE SEQUENCE [LARGE SCALE GENOMIC DNA]</scope>
    <source>
        <strain evidence="9 11">LEV6574</strain>
        <strain evidence="8 10">MB42</strain>
    </source>
</reference>
<protein>
    <recommendedName>
        <fullName evidence="4">Kinesin-like protein</fullName>
    </recommendedName>
</protein>
<comment type="similarity">
    <text evidence="3 4">Belongs to the TRAFAC class myosin-kinesin ATPase superfamily. Kinesin family.</text>
</comment>
<evidence type="ECO:0000256" key="4">
    <source>
        <dbReference type="RuleBase" id="RU000394"/>
    </source>
</evidence>
<dbReference type="PANTHER" id="PTHR47968:SF67">
    <property type="entry name" value="KINESIN MOTOR DOMAIN-CONTAINING PROTEIN"/>
    <property type="match status" value="1"/>
</dbReference>
<organism evidence="8 10">
    <name type="scientific">Synchytrium endobioticum</name>
    <dbReference type="NCBI Taxonomy" id="286115"/>
    <lineage>
        <taxon>Eukaryota</taxon>
        <taxon>Fungi</taxon>
        <taxon>Fungi incertae sedis</taxon>
        <taxon>Chytridiomycota</taxon>
        <taxon>Chytridiomycota incertae sedis</taxon>
        <taxon>Chytridiomycetes</taxon>
        <taxon>Synchytriales</taxon>
        <taxon>Synchytriaceae</taxon>
        <taxon>Synchytrium</taxon>
    </lineage>
</organism>
<dbReference type="AlphaFoldDB" id="A0A507CB37"/>
<dbReference type="Proteomes" id="UP000317494">
    <property type="component" value="Unassembled WGS sequence"/>
</dbReference>
<dbReference type="PROSITE" id="PS00411">
    <property type="entry name" value="KINESIN_MOTOR_1"/>
    <property type="match status" value="1"/>
</dbReference>
<dbReference type="OrthoDB" id="3176171at2759"/>